<name>A0ABU0ZT82_9ACTN</name>
<accession>A0ABU0ZT82</accession>
<comment type="caution">
    <text evidence="1">The sequence shown here is derived from an EMBL/GenBank/DDBJ whole genome shotgun (WGS) entry which is preliminary data.</text>
</comment>
<evidence type="ECO:0000313" key="2">
    <source>
        <dbReference type="Proteomes" id="UP001230908"/>
    </source>
</evidence>
<gene>
    <name evidence="1" type="ORF">RB614_37720</name>
</gene>
<keyword evidence="2" id="KW-1185">Reference proteome</keyword>
<evidence type="ECO:0000313" key="1">
    <source>
        <dbReference type="EMBL" id="MDQ7910248.1"/>
    </source>
</evidence>
<reference evidence="1 2" key="1">
    <citation type="submission" date="2023-08" db="EMBL/GenBank/DDBJ databases">
        <title>Phytohabitans sansha sp. nov., isolated from marine sediment.</title>
        <authorList>
            <person name="Zhao Y."/>
            <person name="Yi K."/>
        </authorList>
    </citation>
    <scope>NUCLEOTIDE SEQUENCE [LARGE SCALE GENOMIC DNA]</scope>
    <source>
        <strain evidence="1 2">ZYX-F-186</strain>
    </source>
</reference>
<protein>
    <submittedName>
        <fullName evidence="1">Uncharacterized protein</fullName>
    </submittedName>
</protein>
<proteinExistence type="predicted"/>
<sequence length="85" mass="9381">MTTLSDAWRTGRSERLSKRPAPPIVVKLVKALGEKLPTWQGVRTFAYTAGGLGLVDYAIWEAHHLAGYAAAGVSLLWLEYAGRRR</sequence>
<dbReference type="Proteomes" id="UP001230908">
    <property type="component" value="Unassembled WGS sequence"/>
</dbReference>
<organism evidence="1 2">
    <name type="scientific">Phytohabitans maris</name>
    <dbReference type="NCBI Taxonomy" id="3071409"/>
    <lineage>
        <taxon>Bacteria</taxon>
        <taxon>Bacillati</taxon>
        <taxon>Actinomycetota</taxon>
        <taxon>Actinomycetes</taxon>
        <taxon>Micromonosporales</taxon>
        <taxon>Micromonosporaceae</taxon>
    </lineage>
</organism>
<dbReference type="EMBL" id="JAVHUY010000053">
    <property type="protein sequence ID" value="MDQ7910248.1"/>
    <property type="molecule type" value="Genomic_DNA"/>
</dbReference>
<dbReference type="RefSeq" id="WP_308717498.1">
    <property type="nucleotide sequence ID" value="NZ_JAVHUY010000053.1"/>
</dbReference>